<keyword evidence="2 4" id="KW-0812">Transmembrane</keyword>
<dbReference type="Gene3D" id="3.10.20.310">
    <property type="entry name" value="membrane protein fhac"/>
    <property type="match status" value="1"/>
</dbReference>
<evidence type="ECO:0000313" key="8">
    <source>
        <dbReference type="Proteomes" id="UP000004162"/>
    </source>
</evidence>
<dbReference type="PANTHER" id="PTHR34597:SF1">
    <property type="entry name" value="HEME_HEMOPEXIN TRANSPORTER PROTEIN HUXB"/>
    <property type="match status" value="1"/>
</dbReference>
<feature type="transmembrane region" description="Helical" evidence="4">
    <location>
        <begin position="15"/>
        <end position="38"/>
    </location>
</feature>
<sequence length="584" mass="63324">MKLSERYNLHYDKHVLCRAVAIAIGSISLLLSSVPLFANPIPDAGSILRDQQNQMQNLPQLPFSAPVKEALPSDESTLRVSVKAFVFSGYEGLASEAELQAVVAGAVGKNLSFAELSGEAEKVTAYLKQKGWFLARAYLPKQDVTMGTIEIAVTPGKSDGNLTINRDKEVRISDKKLRGFVKSALEEGKPINERALERSVLLISDLPGISARASLAPGTMTGTSGVELAVAEGPVFSGSIWSDNQGNLYTGEWRANSMFTFNDPFCCGDQVTLLLTEGERLRQGRVGYLFPIGYDGLKGNLAYTAMNYELGSDLLILQYGGKSSSIDAGLSYPMRRSRAGNIITSISYSNKSLIDSQYEIELHHKRVNSVLFTTNADHYDTILGGGYSSLNIAVTAGTVHEANQQAAAAASNRSEGRYARLNVTVMRQQRLTEKINLNVSVSGQRADDLLDSSEKFSLGGPNGVRAYPISEASGDEGELLNAEIRYSPAVPKGWGSLQFSGFYDAGHIRLQKHEVEIPATATNLNSYWLRGAGFGISYAIDGRLTLRGSWAWVIGDNPGRSVAGNNADGRSDKSRMWLMALFSF</sequence>
<evidence type="ECO:0000313" key="7">
    <source>
        <dbReference type="EMBL" id="EAT59357.1"/>
    </source>
</evidence>
<keyword evidence="3" id="KW-0998">Cell outer membrane</keyword>
<feature type="domain" description="Haemolysin activator HlyB C-terminal" evidence="5">
    <location>
        <begin position="222"/>
        <end position="515"/>
    </location>
</feature>
<keyword evidence="8" id="KW-1185">Reference proteome</keyword>
<gene>
    <name evidence="7" type="ORF">CferDRAFT_1505</name>
</gene>
<feature type="domain" description="Polypeptide-transport-associated ShlB-type" evidence="6">
    <location>
        <begin position="82"/>
        <end position="156"/>
    </location>
</feature>
<dbReference type="AlphaFoldDB" id="Q0YSM7"/>
<dbReference type="GO" id="GO:0008320">
    <property type="term" value="F:protein transmembrane transporter activity"/>
    <property type="evidence" value="ECO:0007669"/>
    <property type="project" value="TreeGrafter"/>
</dbReference>
<evidence type="ECO:0000256" key="3">
    <source>
        <dbReference type="ARBA" id="ARBA00023237"/>
    </source>
</evidence>
<dbReference type="InterPro" id="IPR013686">
    <property type="entry name" value="Polypept-transport_assoc_ShlB"/>
</dbReference>
<proteinExistence type="predicted"/>
<dbReference type="InterPro" id="IPR005565">
    <property type="entry name" value="Hemolysn_activator_HlyB_C"/>
</dbReference>
<evidence type="ECO:0000256" key="1">
    <source>
        <dbReference type="ARBA" id="ARBA00022452"/>
    </source>
</evidence>
<dbReference type="InterPro" id="IPR051544">
    <property type="entry name" value="TPS_OM_transporter"/>
</dbReference>
<dbReference type="Pfam" id="PF03865">
    <property type="entry name" value="ShlB"/>
    <property type="match status" value="1"/>
</dbReference>
<protein>
    <submittedName>
        <fullName evidence="7">Putative heme-hemopexin utilization protein B</fullName>
    </submittedName>
</protein>
<keyword evidence="1" id="KW-1134">Transmembrane beta strand</keyword>
<evidence type="ECO:0000256" key="2">
    <source>
        <dbReference type="ARBA" id="ARBA00022692"/>
    </source>
</evidence>
<dbReference type="OrthoDB" id="596066at2"/>
<evidence type="ECO:0000259" key="6">
    <source>
        <dbReference type="Pfam" id="PF08479"/>
    </source>
</evidence>
<accession>Q0YSM7</accession>
<comment type="caution">
    <text evidence="7">The sequence shown here is derived from an EMBL/GenBank/DDBJ whole genome shotgun (WGS) entry which is preliminary data.</text>
</comment>
<name>Q0YSM7_9CHLB</name>
<dbReference type="GO" id="GO:0098046">
    <property type="term" value="C:type V protein secretion system complex"/>
    <property type="evidence" value="ECO:0007669"/>
    <property type="project" value="TreeGrafter"/>
</dbReference>
<keyword evidence="4" id="KW-0472">Membrane</keyword>
<dbReference type="Pfam" id="PF08479">
    <property type="entry name" value="POTRA_2"/>
    <property type="match status" value="1"/>
</dbReference>
<reference evidence="7 8" key="2">
    <citation type="submission" date="2006-07" db="EMBL/GenBank/DDBJ databases">
        <title>Sequencing of the draft genome and assembly of Chlorobium ferroxidans DSM 13031.</title>
        <authorList>
            <consortium name="US DOE Joint Genome Institute (JGI-PGF)"/>
            <person name="Copeland A."/>
            <person name="Lucas S."/>
            <person name="Lapidus A."/>
            <person name="Barry K."/>
            <person name="Glavina del Rio T."/>
            <person name="Dalin E."/>
            <person name="Tice H."/>
            <person name="Bruce D."/>
            <person name="Pitluck S."/>
            <person name="Richardson P."/>
        </authorList>
    </citation>
    <scope>NUCLEOTIDE SEQUENCE [LARGE SCALE GENOMIC DNA]</scope>
    <source>
        <strain evidence="7 8">DSM 13031</strain>
    </source>
</reference>
<keyword evidence="4" id="KW-1133">Transmembrane helix</keyword>
<organism evidence="7 8">
    <name type="scientific">Chlorobium ferrooxidans DSM 13031</name>
    <dbReference type="NCBI Taxonomy" id="377431"/>
    <lineage>
        <taxon>Bacteria</taxon>
        <taxon>Pseudomonadati</taxon>
        <taxon>Chlorobiota</taxon>
        <taxon>Chlorobiia</taxon>
        <taxon>Chlorobiales</taxon>
        <taxon>Chlorobiaceae</taxon>
        <taxon>Chlorobium/Pelodictyon group</taxon>
        <taxon>Chlorobium</taxon>
    </lineage>
</organism>
<dbReference type="Gene3D" id="2.40.160.50">
    <property type="entry name" value="membrane protein fhac: a member of the omp85/tpsb transporter family"/>
    <property type="match status" value="1"/>
</dbReference>
<evidence type="ECO:0000256" key="4">
    <source>
        <dbReference type="SAM" id="Phobius"/>
    </source>
</evidence>
<reference evidence="7 8" key="1">
    <citation type="submission" date="2006-07" db="EMBL/GenBank/DDBJ databases">
        <title>Annotation of the draft genome assembly of Chlorobium ferroxidans DSM 13031.</title>
        <authorList>
            <consortium name="US DOE Joint Genome Institute (JGI-ORNL)"/>
            <person name="Larimer F."/>
            <person name="Land M."/>
            <person name="Hauser L."/>
        </authorList>
    </citation>
    <scope>NUCLEOTIDE SEQUENCE [LARGE SCALE GENOMIC DNA]</scope>
    <source>
        <strain evidence="7 8">DSM 13031</strain>
    </source>
</reference>
<evidence type="ECO:0000259" key="5">
    <source>
        <dbReference type="Pfam" id="PF03865"/>
    </source>
</evidence>
<dbReference type="PANTHER" id="PTHR34597">
    <property type="entry name" value="SLR1661 PROTEIN"/>
    <property type="match status" value="1"/>
</dbReference>
<dbReference type="EMBL" id="AASE01000005">
    <property type="protein sequence ID" value="EAT59357.1"/>
    <property type="molecule type" value="Genomic_DNA"/>
</dbReference>
<dbReference type="GO" id="GO:0046819">
    <property type="term" value="P:protein secretion by the type V secretion system"/>
    <property type="evidence" value="ECO:0007669"/>
    <property type="project" value="TreeGrafter"/>
</dbReference>
<dbReference type="Proteomes" id="UP000004162">
    <property type="component" value="Unassembled WGS sequence"/>
</dbReference>